<keyword evidence="7" id="KW-1185">Reference proteome</keyword>
<evidence type="ECO:0000313" key="7">
    <source>
        <dbReference type="Proteomes" id="UP001610563"/>
    </source>
</evidence>
<evidence type="ECO:0000256" key="2">
    <source>
        <dbReference type="ARBA" id="ARBA00022617"/>
    </source>
</evidence>
<comment type="caution">
    <text evidence="6">The sequence shown here is derived from an EMBL/GenBank/DDBJ whole genome shotgun (WGS) entry which is preliminary data.</text>
</comment>
<dbReference type="Proteomes" id="UP001610563">
    <property type="component" value="Unassembled WGS sequence"/>
</dbReference>
<proteinExistence type="predicted"/>
<reference evidence="6 7" key="1">
    <citation type="submission" date="2024-07" db="EMBL/GenBank/DDBJ databases">
        <title>Section-level genome sequencing and comparative genomics of Aspergillus sections Usti and Cavernicolus.</title>
        <authorList>
            <consortium name="Lawrence Berkeley National Laboratory"/>
            <person name="Nybo J.L."/>
            <person name="Vesth T.C."/>
            <person name="Theobald S."/>
            <person name="Frisvad J.C."/>
            <person name="Larsen T.O."/>
            <person name="Kjaerboelling I."/>
            <person name="Rothschild-Mancinelli K."/>
            <person name="Lyhne E.K."/>
            <person name="Kogle M.E."/>
            <person name="Barry K."/>
            <person name="Clum A."/>
            <person name="Na H."/>
            <person name="Ledsgaard L."/>
            <person name="Lin J."/>
            <person name="Lipzen A."/>
            <person name="Kuo A."/>
            <person name="Riley R."/>
            <person name="Mondo S."/>
            <person name="Labutti K."/>
            <person name="Haridas S."/>
            <person name="Pangalinan J."/>
            <person name="Salamov A.A."/>
            <person name="Simmons B.A."/>
            <person name="Magnuson J.K."/>
            <person name="Chen J."/>
            <person name="Drula E."/>
            <person name="Henrissat B."/>
            <person name="Wiebenga A."/>
            <person name="Lubbers R.J."/>
            <person name="Gomes A.C."/>
            <person name="Makela M.R."/>
            <person name="Stajich J."/>
            <person name="Grigoriev I.V."/>
            <person name="Mortensen U.H."/>
            <person name="De Vries R.P."/>
            <person name="Baker S.E."/>
            <person name="Andersen M.R."/>
        </authorList>
    </citation>
    <scope>NUCLEOTIDE SEQUENCE [LARGE SCALE GENOMIC DNA]</scope>
    <source>
        <strain evidence="6 7">CBS 209.92</strain>
    </source>
</reference>
<organism evidence="6 7">
    <name type="scientific">Aspergillus keveii</name>
    <dbReference type="NCBI Taxonomy" id="714993"/>
    <lineage>
        <taxon>Eukaryota</taxon>
        <taxon>Fungi</taxon>
        <taxon>Dikarya</taxon>
        <taxon>Ascomycota</taxon>
        <taxon>Pezizomycotina</taxon>
        <taxon>Eurotiomycetes</taxon>
        <taxon>Eurotiomycetidae</taxon>
        <taxon>Eurotiales</taxon>
        <taxon>Aspergillaceae</taxon>
        <taxon>Aspergillus</taxon>
        <taxon>Aspergillus subgen. Nidulantes</taxon>
    </lineage>
</organism>
<protein>
    <submittedName>
        <fullName evidence="6">Heme-containing dehydratase-domain containing protein</fullName>
    </submittedName>
</protein>
<keyword evidence="2" id="KW-0349">Heme</keyword>
<keyword evidence="4" id="KW-0408">Iron</keyword>
<dbReference type="Pfam" id="PF13816">
    <property type="entry name" value="Dehydratase_hem"/>
    <property type="match status" value="1"/>
</dbReference>
<evidence type="ECO:0000256" key="1">
    <source>
        <dbReference type="ARBA" id="ARBA00001970"/>
    </source>
</evidence>
<gene>
    <name evidence="6" type="ORF">BJX66DRAFT_351298</name>
</gene>
<evidence type="ECO:0000256" key="4">
    <source>
        <dbReference type="ARBA" id="ARBA00023004"/>
    </source>
</evidence>
<accession>A0ABR4G5F5</accession>
<dbReference type="EMBL" id="JBFTWV010000047">
    <property type="protein sequence ID" value="KAL2794233.1"/>
    <property type="molecule type" value="Genomic_DNA"/>
</dbReference>
<keyword evidence="5" id="KW-0456">Lyase</keyword>
<sequence length="320" mass="36350">MPPEKRNHSLKRPAGHRNVHAVCTLYLGVQSHGGGNDQARIQAERQIDHLLSEQGNQPAVTEAFRITAGNDMPGSKLWIAHWTDPAQFSAKLKETNYVRLDYHKPGLAALPSVELPPHDFTEYRGAGRDRLAASAYDEFPLPNRLTRMSQIQAVGFGQRVCGSNYDNMCHIRSGQRWEDCDVEEREAYEGDLQPTLMRGMQYLWENPEETGSIGLRMGETVVATDEQPLRETSVMGFHRNWADMEGWSSRHPSHLESFNASMKHGKRFGDDRKFITWQEVAILKEGEAAFEYINCDLRTGVMRWVETQAHDLANVKTSKL</sequence>
<comment type="cofactor">
    <cofactor evidence="1">
        <name>heme b</name>
        <dbReference type="ChEBI" id="CHEBI:60344"/>
    </cofactor>
</comment>
<evidence type="ECO:0000256" key="3">
    <source>
        <dbReference type="ARBA" id="ARBA00022723"/>
    </source>
</evidence>
<name>A0ABR4G5F5_9EURO</name>
<evidence type="ECO:0000313" key="6">
    <source>
        <dbReference type="EMBL" id="KAL2794233.1"/>
    </source>
</evidence>
<evidence type="ECO:0000256" key="5">
    <source>
        <dbReference type="ARBA" id="ARBA00023239"/>
    </source>
</evidence>
<keyword evidence="3" id="KW-0479">Metal-binding</keyword>
<dbReference type="InterPro" id="IPR025702">
    <property type="entry name" value="OXD"/>
</dbReference>